<dbReference type="PANTHER" id="PTHR45700:SF2">
    <property type="entry name" value="UBIQUITIN-PROTEIN LIGASE E3C"/>
    <property type="match status" value="1"/>
</dbReference>
<feature type="compositionally biased region" description="Polar residues" evidence="7">
    <location>
        <begin position="25"/>
        <end position="44"/>
    </location>
</feature>
<feature type="domain" description="HECT" evidence="8">
    <location>
        <begin position="768"/>
        <end position="1145"/>
    </location>
</feature>
<dbReference type="PROSITE" id="PS50096">
    <property type="entry name" value="IQ"/>
    <property type="match status" value="1"/>
</dbReference>
<dbReference type="Gene3D" id="3.30.2160.10">
    <property type="entry name" value="Hect, E3 ligase catalytic domain"/>
    <property type="match status" value="1"/>
</dbReference>
<evidence type="ECO:0000256" key="4">
    <source>
        <dbReference type="ARBA" id="ARBA00022679"/>
    </source>
</evidence>
<dbReference type="FunFam" id="3.30.2410.10:FF:000017">
    <property type="entry name" value="E3 ubiquitin-protein ligase UPL7"/>
    <property type="match status" value="1"/>
</dbReference>
<dbReference type="InterPro" id="IPR035983">
    <property type="entry name" value="Hect_E3_ubiquitin_ligase"/>
</dbReference>
<feature type="compositionally biased region" description="Basic residues" evidence="7">
    <location>
        <begin position="54"/>
        <end position="76"/>
    </location>
</feature>
<evidence type="ECO:0000256" key="1">
    <source>
        <dbReference type="ARBA" id="ARBA00000885"/>
    </source>
</evidence>
<dbReference type="SMART" id="SM00119">
    <property type="entry name" value="HECTc"/>
    <property type="match status" value="1"/>
</dbReference>
<evidence type="ECO:0000256" key="5">
    <source>
        <dbReference type="ARBA" id="ARBA00022786"/>
    </source>
</evidence>
<evidence type="ECO:0000313" key="10">
    <source>
        <dbReference type="Proteomes" id="UP000315783"/>
    </source>
</evidence>
<dbReference type="GO" id="GO:0061630">
    <property type="term" value="F:ubiquitin protein ligase activity"/>
    <property type="evidence" value="ECO:0007669"/>
    <property type="project" value="UniProtKB-EC"/>
</dbReference>
<dbReference type="STRING" id="43265.A0A545W5M1"/>
<dbReference type="SMART" id="SM00015">
    <property type="entry name" value="IQ"/>
    <property type="match status" value="1"/>
</dbReference>
<evidence type="ECO:0000256" key="3">
    <source>
        <dbReference type="ARBA" id="ARBA00012485"/>
    </source>
</evidence>
<dbReference type="InterPro" id="IPR000048">
    <property type="entry name" value="IQ_motif_EF-hand-BS"/>
</dbReference>
<evidence type="ECO:0000256" key="6">
    <source>
        <dbReference type="PROSITE-ProRule" id="PRU00104"/>
    </source>
</evidence>
<evidence type="ECO:0000259" key="8">
    <source>
        <dbReference type="PROSITE" id="PS50237"/>
    </source>
</evidence>
<comment type="pathway">
    <text evidence="2">Protein modification; protein ubiquitination.</text>
</comment>
<dbReference type="CDD" id="cd23767">
    <property type="entry name" value="IQCD"/>
    <property type="match status" value="1"/>
</dbReference>
<dbReference type="PROSITE" id="PS50237">
    <property type="entry name" value="HECT"/>
    <property type="match status" value="1"/>
</dbReference>
<dbReference type="SUPFAM" id="SSF56204">
    <property type="entry name" value="Hect, E3 ligase catalytic domain"/>
    <property type="match status" value="1"/>
</dbReference>
<accession>A0A545W5M1</accession>
<name>A0A545W5M1_9HYPO</name>
<dbReference type="Gene3D" id="3.30.2410.10">
    <property type="entry name" value="Hect, E3 ligase catalytic domain"/>
    <property type="match status" value="1"/>
</dbReference>
<dbReference type="GO" id="GO:0006511">
    <property type="term" value="P:ubiquitin-dependent protein catabolic process"/>
    <property type="evidence" value="ECO:0007669"/>
    <property type="project" value="TreeGrafter"/>
</dbReference>
<organism evidence="9 10">
    <name type="scientific">Cordyceps javanica</name>
    <dbReference type="NCBI Taxonomy" id="43265"/>
    <lineage>
        <taxon>Eukaryota</taxon>
        <taxon>Fungi</taxon>
        <taxon>Dikarya</taxon>
        <taxon>Ascomycota</taxon>
        <taxon>Pezizomycotina</taxon>
        <taxon>Sordariomycetes</taxon>
        <taxon>Hypocreomycetidae</taxon>
        <taxon>Hypocreales</taxon>
        <taxon>Cordycipitaceae</taxon>
        <taxon>Cordyceps</taxon>
    </lineage>
</organism>
<dbReference type="Pfam" id="PF00632">
    <property type="entry name" value="HECT"/>
    <property type="match status" value="1"/>
</dbReference>
<keyword evidence="4" id="KW-0808">Transferase</keyword>
<keyword evidence="5 6" id="KW-0833">Ubl conjugation pathway</keyword>
<dbReference type="EMBL" id="SPUK01000004">
    <property type="protein sequence ID" value="TQV97542.1"/>
    <property type="molecule type" value="Genomic_DNA"/>
</dbReference>
<dbReference type="Gene3D" id="3.90.1750.10">
    <property type="entry name" value="Hect, E3 ligase catalytic domains"/>
    <property type="match status" value="1"/>
</dbReference>
<evidence type="ECO:0000256" key="7">
    <source>
        <dbReference type="SAM" id="MobiDB-lite"/>
    </source>
</evidence>
<comment type="caution">
    <text evidence="9">The sequence shown here is derived from an EMBL/GenBank/DDBJ whole genome shotgun (WGS) entry which is preliminary data.</text>
</comment>
<gene>
    <name evidence="9" type="ORF">IF1G_03285</name>
</gene>
<dbReference type="Proteomes" id="UP000315783">
    <property type="component" value="Unassembled WGS sequence"/>
</dbReference>
<protein>
    <recommendedName>
        <fullName evidence="3">HECT-type E3 ubiquitin transferase</fullName>
        <ecNumber evidence="3">2.3.2.26</ecNumber>
    </recommendedName>
</protein>
<proteinExistence type="predicted"/>
<reference evidence="9 10" key="1">
    <citation type="journal article" date="2019" name="Appl. Microbiol. Biotechnol.">
        <title>Genome sequence of Isaria javanica and comparative genome analysis insights into family S53 peptidase evolution in fungal entomopathogens.</title>
        <authorList>
            <person name="Lin R."/>
            <person name="Zhang X."/>
            <person name="Xin B."/>
            <person name="Zou M."/>
            <person name="Gao Y."/>
            <person name="Qin F."/>
            <person name="Hu Q."/>
            <person name="Xie B."/>
            <person name="Cheng X."/>
        </authorList>
    </citation>
    <scope>NUCLEOTIDE SEQUENCE [LARGE SCALE GENOMIC DNA]</scope>
    <source>
        <strain evidence="9 10">IJ1G</strain>
    </source>
</reference>
<dbReference type="GO" id="GO:0000209">
    <property type="term" value="P:protein polyubiquitination"/>
    <property type="evidence" value="ECO:0007669"/>
    <property type="project" value="InterPro"/>
</dbReference>
<dbReference type="Pfam" id="PF00612">
    <property type="entry name" value="IQ"/>
    <property type="match status" value="1"/>
</dbReference>
<dbReference type="InterPro" id="IPR044611">
    <property type="entry name" value="E3A/B/C-like"/>
</dbReference>
<comment type="catalytic activity">
    <reaction evidence="1">
        <text>S-ubiquitinyl-[E2 ubiquitin-conjugating enzyme]-L-cysteine + [acceptor protein]-L-lysine = [E2 ubiquitin-conjugating enzyme]-L-cysteine + N(6)-ubiquitinyl-[acceptor protein]-L-lysine.</text>
        <dbReference type="EC" id="2.3.2.26"/>
    </reaction>
</comment>
<evidence type="ECO:0000313" key="9">
    <source>
        <dbReference type="EMBL" id="TQV97542.1"/>
    </source>
</evidence>
<dbReference type="PANTHER" id="PTHR45700">
    <property type="entry name" value="UBIQUITIN-PROTEIN LIGASE E3C"/>
    <property type="match status" value="1"/>
</dbReference>
<dbReference type="InterPro" id="IPR000569">
    <property type="entry name" value="HECT_dom"/>
</dbReference>
<dbReference type="OrthoDB" id="8068875at2759"/>
<feature type="region of interest" description="Disordered" evidence="7">
    <location>
        <begin position="1"/>
        <end position="76"/>
    </location>
</feature>
<dbReference type="EC" id="2.3.2.26" evidence="3"/>
<evidence type="ECO:0000256" key="2">
    <source>
        <dbReference type="ARBA" id="ARBA00004906"/>
    </source>
</evidence>
<dbReference type="AlphaFoldDB" id="A0A545W5M1"/>
<dbReference type="CDD" id="cd00078">
    <property type="entry name" value="HECTc"/>
    <property type="match status" value="1"/>
</dbReference>
<sequence>MFSTFTGNSRRPRNVNLSGGAGNPFANTSWSPSNVSSTTKTLSDAQADREKRQAERRRLKAASRIQRTWRGHKARSHLADHRRAALDALYAAPASSPGGTDRLHQAFNLLLSFCRPARPDDLQRLLRYANDAVNVELRNLFPQHTHTSRIQRLVEILVSGLQSASKTHTASDELRVPLHLATRIIQTIPKALSSAADAYFATLARICQQVEGVHWLQDILDSLSAALRSEPLSYISCTSHFLTKEDITLFENNIDRFASIIDANRLGEAIAYIYTLPRTLTSPPDQLLWLLAHSIQLTRAQMLAHAGVGQIRSIFIQLSALSSEISARVTPKPLTTESDTDSGGVNQPPINPYLSRHLLWLISNEGTSKILRDFTANSIQPSRDTLQGTSLLAGYLLTLLQSFPDNADDVRMRLFLEQVTTQAGSVPTVKFLWQMVQETNIFQSLRKESEQPLAILKRYLQTSPENEETVDDQEWRIILLFLELYTFILRLSDDEDFFSGIHPSLLSDNSSPSRIQACSLSFEDVKSLTLFLKNVAFTLYYRGREVSPAQHESQNAVQSRLDSYLGADSGQPKESAPAAVIKLKSTKLDFDSLRDIISNAMTMLYERDSRKPFLPKDHWLVTDRLQKEDFVSAVIAEEQRERHEALSDSDDEMEDDDDPISPFERAVNLTFAGQRVSRHARMERLRAQQKRQQRERRLAELGPKLAILKHMPFAVPFDTRVMIFRQFIELDMTRRENPILSFPAFAKHAAQIRRGQLFEDAFEELYKIGDSLKDPIQITFVDQFDQPEAGIDGGGVTKEFLISVTAEAFSGHDGTINMFTSSPSGLLYPNPTAIDTIKETMREGKLDESSPEWRRFLTEQLKRYEFLGRIVGKCMYEGILVDLNFAGFFLLKWPSSGPDEENNYKGSINDLRDLDEELYKGMLRLKNYPGDVSELGIDFTVTDQVSMPGAPIKTVTKLLVANGDQVYVTNDNRPLYISYMARHRLVVQPVVQTAAFLRGLRDIIRPSWLSMFNQSELQRLVGGDSSEINIEDLRENTVYSGLYDIGDDKEEHPTIKMFWKVLHGFTDAQRRDLLKYVSSTPRAPLLGFSQLRPRFSIRDAGSDEERLPSTSTCVNLLKLPRYSSEETLREKLLYAITSGAGFDLS</sequence>
<feature type="active site" description="Glycyl thioester intermediate" evidence="6">
    <location>
        <position position="1113"/>
    </location>
</feature>
<keyword evidence="10" id="KW-1185">Reference proteome</keyword>